<evidence type="ECO:0000256" key="1">
    <source>
        <dbReference type="SAM" id="Phobius"/>
    </source>
</evidence>
<feature type="transmembrane region" description="Helical" evidence="1">
    <location>
        <begin position="57"/>
        <end position="79"/>
    </location>
</feature>
<gene>
    <name evidence="2" type="ORF">F5878DRAFT_306323</name>
</gene>
<keyword evidence="1" id="KW-1133">Transmembrane helix</keyword>
<sequence length="154" mass="17308">MSPTFGNIRQVVQARNLSAVTLLISSWINLLLYACEALLYVHLVFSPKPKITRRTTVFISIALFVDTIGSIAICCSTVAAFDSVLLTWSVNEAELSVHWSTLVTVVTTYSASVLEQSYFLRRYWSISHNHFVTTILAIFVFANFRLSLSPYSFS</sequence>
<dbReference type="AlphaFoldDB" id="A0AA38UEV0"/>
<keyword evidence="1" id="KW-0812">Transmembrane</keyword>
<evidence type="ECO:0000313" key="3">
    <source>
        <dbReference type="Proteomes" id="UP001163846"/>
    </source>
</evidence>
<keyword evidence="3" id="KW-1185">Reference proteome</keyword>
<comment type="caution">
    <text evidence="2">The sequence shown here is derived from an EMBL/GenBank/DDBJ whole genome shotgun (WGS) entry which is preliminary data.</text>
</comment>
<evidence type="ECO:0000313" key="2">
    <source>
        <dbReference type="EMBL" id="KAJ3835502.1"/>
    </source>
</evidence>
<dbReference type="EMBL" id="MU806405">
    <property type="protein sequence ID" value="KAJ3835502.1"/>
    <property type="molecule type" value="Genomic_DNA"/>
</dbReference>
<feature type="transmembrane region" description="Helical" evidence="1">
    <location>
        <begin position="20"/>
        <end position="45"/>
    </location>
</feature>
<keyword evidence="1" id="KW-0472">Membrane</keyword>
<reference evidence="2" key="1">
    <citation type="submission" date="2022-08" db="EMBL/GenBank/DDBJ databases">
        <authorList>
            <consortium name="DOE Joint Genome Institute"/>
            <person name="Min B."/>
            <person name="Riley R."/>
            <person name="Sierra-Patev S."/>
            <person name="Naranjo-Ortiz M."/>
            <person name="Looney B."/>
            <person name="Konkel Z."/>
            <person name="Slot J.C."/>
            <person name="Sakamoto Y."/>
            <person name="Steenwyk J.L."/>
            <person name="Rokas A."/>
            <person name="Carro J."/>
            <person name="Camarero S."/>
            <person name="Ferreira P."/>
            <person name="Molpeceres G."/>
            <person name="Ruiz-Duenas F.J."/>
            <person name="Serrano A."/>
            <person name="Henrissat B."/>
            <person name="Drula E."/>
            <person name="Hughes K.W."/>
            <person name="Mata J.L."/>
            <person name="Ishikawa N.K."/>
            <person name="Vargas-Isla R."/>
            <person name="Ushijima S."/>
            <person name="Smith C.A."/>
            <person name="Ahrendt S."/>
            <person name="Andreopoulos W."/>
            <person name="He G."/>
            <person name="Labutti K."/>
            <person name="Lipzen A."/>
            <person name="Ng V."/>
            <person name="Sandor L."/>
            <person name="Barry K."/>
            <person name="Martinez A.T."/>
            <person name="Xiao Y."/>
            <person name="Gibbons J.G."/>
            <person name="Terashima K."/>
            <person name="Hibbett D.S."/>
            <person name="Grigoriev I.V."/>
        </authorList>
    </citation>
    <scope>NUCLEOTIDE SEQUENCE</scope>
    <source>
        <strain evidence="2">TFB9207</strain>
    </source>
</reference>
<feature type="transmembrane region" description="Helical" evidence="1">
    <location>
        <begin position="131"/>
        <end position="148"/>
    </location>
</feature>
<protein>
    <submittedName>
        <fullName evidence="2">Uncharacterized protein</fullName>
    </submittedName>
</protein>
<dbReference type="Proteomes" id="UP001163846">
    <property type="component" value="Unassembled WGS sequence"/>
</dbReference>
<accession>A0AA38UEV0</accession>
<organism evidence="2 3">
    <name type="scientific">Lentinula raphanica</name>
    <dbReference type="NCBI Taxonomy" id="153919"/>
    <lineage>
        <taxon>Eukaryota</taxon>
        <taxon>Fungi</taxon>
        <taxon>Dikarya</taxon>
        <taxon>Basidiomycota</taxon>
        <taxon>Agaricomycotina</taxon>
        <taxon>Agaricomycetes</taxon>
        <taxon>Agaricomycetidae</taxon>
        <taxon>Agaricales</taxon>
        <taxon>Marasmiineae</taxon>
        <taxon>Omphalotaceae</taxon>
        <taxon>Lentinula</taxon>
    </lineage>
</organism>
<proteinExistence type="predicted"/>
<feature type="transmembrane region" description="Helical" evidence="1">
    <location>
        <begin position="99"/>
        <end position="119"/>
    </location>
</feature>
<name>A0AA38UEV0_9AGAR</name>